<dbReference type="AlphaFoldDB" id="A0A8H7VYJ7"/>
<accession>A0A8H7VYJ7</accession>
<sequence>MQKSERALSILEETMYLSAFMVIKRSEECLVTRGFYSYGGTFQRLKSQQEMKRRTGITTIESNILTAKSTILVKYREHEEQTCLRRLLRLQRRYPRKLLRRGSFKKFDNTKKCL</sequence>
<organism evidence="1 2">
    <name type="scientific">Thamnidium elegans</name>
    <dbReference type="NCBI Taxonomy" id="101142"/>
    <lineage>
        <taxon>Eukaryota</taxon>
        <taxon>Fungi</taxon>
        <taxon>Fungi incertae sedis</taxon>
        <taxon>Mucoromycota</taxon>
        <taxon>Mucoromycotina</taxon>
        <taxon>Mucoromycetes</taxon>
        <taxon>Mucorales</taxon>
        <taxon>Mucorineae</taxon>
        <taxon>Mucoraceae</taxon>
        <taxon>Thamnidium</taxon>
    </lineage>
</organism>
<dbReference type="Proteomes" id="UP000613177">
    <property type="component" value="Unassembled WGS sequence"/>
</dbReference>
<keyword evidence="2" id="KW-1185">Reference proteome</keyword>
<name>A0A8H7VYJ7_9FUNG</name>
<comment type="caution">
    <text evidence="1">The sequence shown here is derived from an EMBL/GenBank/DDBJ whole genome shotgun (WGS) entry which is preliminary data.</text>
</comment>
<protein>
    <submittedName>
        <fullName evidence="1">Uncharacterized protein</fullName>
    </submittedName>
</protein>
<gene>
    <name evidence="1" type="ORF">INT48_008920</name>
</gene>
<dbReference type="EMBL" id="JAEPRE010000131">
    <property type="protein sequence ID" value="KAG2231894.1"/>
    <property type="molecule type" value="Genomic_DNA"/>
</dbReference>
<evidence type="ECO:0000313" key="2">
    <source>
        <dbReference type="Proteomes" id="UP000613177"/>
    </source>
</evidence>
<proteinExistence type="predicted"/>
<evidence type="ECO:0000313" key="1">
    <source>
        <dbReference type="EMBL" id="KAG2231894.1"/>
    </source>
</evidence>
<reference evidence="1" key="1">
    <citation type="submission" date="2021-01" db="EMBL/GenBank/DDBJ databases">
        <title>Metabolic potential, ecology and presence of endohyphal bacteria is reflected in genomic diversity of Mucoromycotina.</title>
        <authorList>
            <person name="Muszewska A."/>
            <person name="Okrasinska A."/>
            <person name="Steczkiewicz K."/>
            <person name="Drgas O."/>
            <person name="Orlowska M."/>
            <person name="Perlinska-Lenart U."/>
            <person name="Aleksandrzak-Piekarczyk T."/>
            <person name="Szatraj K."/>
            <person name="Zielenkiewicz U."/>
            <person name="Pilsyk S."/>
            <person name="Malc E."/>
            <person name="Mieczkowski P."/>
            <person name="Kruszewska J.S."/>
            <person name="Biernat P."/>
            <person name="Pawlowska J."/>
        </authorList>
    </citation>
    <scope>NUCLEOTIDE SEQUENCE</scope>
    <source>
        <strain evidence="1">WA0000018081</strain>
    </source>
</reference>